<feature type="compositionally biased region" description="Low complexity" evidence="1">
    <location>
        <begin position="98"/>
        <end position="108"/>
    </location>
</feature>
<evidence type="ECO:0000313" key="2">
    <source>
        <dbReference type="EMBL" id="KAG7305050.1"/>
    </source>
</evidence>
<feature type="region of interest" description="Disordered" evidence="1">
    <location>
        <begin position="96"/>
        <end position="127"/>
    </location>
</feature>
<proteinExistence type="predicted"/>
<comment type="caution">
    <text evidence="2">The sequence shown here is derived from an EMBL/GenBank/DDBJ whole genome shotgun (WGS) entry which is preliminary data.</text>
</comment>
<protein>
    <submittedName>
        <fullName evidence="2">Uncharacterized protein</fullName>
    </submittedName>
</protein>
<evidence type="ECO:0000313" key="3">
    <source>
        <dbReference type="Proteomes" id="UP000823941"/>
    </source>
</evidence>
<reference evidence="2 3" key="1">
    <citation type="submission" date="2021-06" db="EMBL/GenBank/DDBJ databases">
        <title>A haploid diamondback moth (Plutella xylostella L.) genome assembly resolves 31 chromosomes and identifies a diamide resistance mutation.</title>
        <authorList>
            <person name="Ward C.M."/>
            <person name="Perry K.D."/>
            <person name="Baker G."/>
            <person name="Powis K."/>
            <person name="Heckel D.G."/>
            <person name="Baxter S.W."/>
        </authorList>
    </citation>
    <scope>NUCLEOTIDE SEQUENCE [LARGE SCALE GENOMIC DNA]</scope>
    <source>
        <strain evidence="2 3">LV</strain>
        <tissue evidence="2">Single pupa</tissue>
    </source>
</reference>
<keyword evidence="3" id="KW-1185">Reference proteome</keyword>
<dbReference type="EMBL" id="JAHIBW010000014">
    <property type="protein sequence ID" value="KAG7305050.1"/>
    <property type="molecule type" value="Genomic_DNA"/>
</dbReference>
<sequence>MSRKIFFHENSFRGLQEAIEAVLEDSEDDREYDLAIIPPNPSVVTDEEELSDEDMVTSTLPRDVPGNVKVIVCDEGVFPSDYGSSDEEPLAAKRVRRQPNFQQQQQPPDWECLKMDQATTHRSLKSN</sequence>
<evidence type="ECO:0000256" key="1">
    <source>
        <dbReference type="SAM" id="MobiDB-lite"/>
    </source>
</evidence>
<dbReference type="Proteomes" id="UP000823941">
    <property type="component" value="Chromosome 14"/>
</dbReference>
<gene>
    <name evidence="2" type="ORF">JYU34_010506</name>
</gene>
<accession>A0ABQ7QIJ3</accession>
<name>A0ABQ7QIJ3_PLUXY</name>
<organism evidence="2 3">
    <name type="scientific">Plutella xylostella</name>
    <name type="common">Diamondback moth</name>
    <name type="synonym">Plutella maculipennis</name>
    <dbReference type="NCBI Taxonomy" id="51655"/>
    <lineage>
        <taxon>Eukaryota</taxon>
        <taxon>Metazoa</taxon>
        <taxon>Ecdysozoa</taxon>
        <taxon>Arthropoda</taxon>
        <taxon>Hexapoda</taxon>
        <taxon>Insecta</taxon>
        <taxon>Pterygota</taxon>
        <taxon>Neoptera</taxon>
        <taxon>Endopterygota</taxon>
        <taxon>Lepidoptera</taxon>
        <taxon>Glossata</taxon>
        <taxon>Ditrysia</taxon>
        <taxon>Yponomeutoidea</taxon>
        <taxon>Plutellidae</taxon>
        <taxon>Plutella</taxon>
    </lineage>
</organism>